<protein>
    <recommendedName>
        <fullName evidence="3">histidine kinase</fullName>
        <ecNumber evidence="3">2.7.13.3</ecNumber>
    </recommendedName>
</protein>
<dbReference type="Gene3D" id="2.60.40.2380">
    <property type="match status" value="1"/>
</dbReference>
<keyword evidence="9 10" id="KW-0472">Membrane</keyword>
<feature type="transmembrane region" description="Helical" evidence="10">
    <location>
        <begin position="347"/>
        <end position="368"/>
    </location>
</feature>
<dbReference type="Proteomes" id="UP000000939">
    <property type="component" value="Chromosome"/>
</dbReference>
<dbReference type="RefSeq" id="WP_013136904.1">
    <property type="nucleotide sequence ID" value="NC_014166.1"/>
</dbReference>
<dbReference type="SUPFAM" id="SSF47384">
    <property type="entry name" value="Homodimeric domain of signal transducing histidine kinase"/>
    <property type="match status" value="1"/>
</dbReference>
<feature type="domain" description="Histidine kinase" evidence="11">
    <location>
        <begin position="400"/>
        <end position="609"/>
    </location>
</feature>
<dbReference type="PANTHER" id="PTHR45453:SF2">
    <property type="entry name" value="HISTIDINE KINASE"/>
    <property type="match status" value="1"/>
</dbReference>
<evidence type="ECO:0000256" key="3">
    <source>
        <dbReference type="ARBA" id="ARBA00012438"/>
    </source>
</evidence>
<dbReference type="EC" id="2.7.13.3" evidence="3"/>
<dbReference type="InterPro" id="IPR011623">
    <property type="entry name" value="7TMR_DISM_rcpt_extracell_dom1"/>
</dbReference>
<dbReference type="AlphaFoldDB" id="D5V7Z0"/>
<dbReference type="PROSITE" id="PS50109">
    <property type="entry name" value="HIS_KIN"/>
    <property type="match status" value="1"/>
</dbReference>
<evidence type="ECO:0000256" key="7">
    <source>
        <dbReference type="ARBA" id="ARBA00022777"/>
    </source>
</evidence>
<keyword evidence="8 10" id="KW-1133">Transmembrane helix</keyword>
<comment type="subcellular location">
    <subcellularLocation>
        <location evidence="2">Cell membrane</location>
        <topology evidence="2">Multi-pass membrane protein</topology>
    </subcellularLocation>
</comment>
<keyword evidence="5" id="KW-0808">Transferase</keyword>
<dbReference type="Gene3D" id="1.10.287.130">
    <property type="match status" value="1"/>
</dbReference>
<evidence type="ECO:0000256" key="2">
    <source>
        <dbReference type="ARBA" id="ARBA00004651"/>
    </source>
</evidence>
<evidence type="ECO:0000256" key="4">
    <source>
        <dbReference type="ARBA" id="ARBA00022475"/>
    </source>
</evidence>
<dbReference type="GO" id="GO:0000155">
    <property type="term" value="F:phosphorelay sensor kinase activity"/>
    <property type="evidence" value="ECO:0007669"/>
    <property type="project" value="InterPro"/>
</dbReference>
<organism evidence="12 13">
    <name type="scientific">Arcobacter nitrofigilis (strain ATCC 33309 / DSM 7299 / CCUG 15893 / LMG 7604 / NCTC 12251 / CI)</name>
    <name type="common">Campylobacter nitrofigilis</name>
    <dbReference type="NCBI Taxonomy" id="572480"/>
    <lineage>
        <taxon>Bacteria</taxon>
        <taxon>Pseudomonadati</taxon>
        <taxon>Campylobacterota</taxon>
        <taxon>Epsilonproteobacteria</taxon>
        <taxon>Campylobacterales</taxon>
        <taxon>Arcobacteraceae</taxon>
        <taxon>Arcobacter</taxon>
    </lineage>
</organism>
<dbReference type="OrthoDB" id="5344284at2"/>
<feature type="transmembrane region" description="Helical" evidence="10">
    <location>
        <begin position="221"/>
        <end position="247"/>
    </location>
</feature>
<proteinExistence type="predicted"/>
<dbReference type="EMBL" id="CP001999">
    <property type="protein sequence ID" value="ADG94760.1"/>
    <property type="molecule type" value="Genomic_DNA"/>
</dbReference>
<dbReference type="InterPro" id="IPR036097">
    <property type="entry name" value="HisK_dim/P_sf"/>
</dbReference>
<dbReference type="InterPro" id="IPR050351">
    <property type="entry name" value="BphY/WalK/GraS-like"/>
</dbReference>
<dbReference type="GO" id="GO:0016036">
    <property type="term" value="P:cellular response to phosphate starvation"/>
    <property type="evidence" value="ECO:0007669"/>
    <property type="project" value="TreeGrafter"/>
</dbReference>
<evidence type="ECO:0000256" key="9">
    <source>
        <dbReference type="ARBA" id="ARBA00023136"/>
    </source>
</evidence>
<dbReference type="InterPro" id="IPR036890">
    <property type="entry name" value="HATPase_C_sf"/>
</dbReference>
<evidence type="ECO:0000313" key="13">
    <source>
        <dbReference type="Proteomes" id="UP000000939"/>
    </source>
</evidence>
<dbReference type="GO" id="GO:0005886">
    <property type="term" value="C:plasma membrane"/>
    <property type="evidence" value="ECO:0007669"/>
    <property type="project" value="UniProtKB-SubCell"/>
</dbReference>
<dbReference type="HOGENOM" id="CLU_027703_0_0_7"/>
<evidence type="ECO:0000256" key="8">
    <source>
        <dbReference type="ARBA" id="ARBA00022989"/>
    </source>
</evidence>
<dbReference type="Pfam" id="PF07695">
    <property type="entry name" value="7TMR-DISM_7TM"/>
    <property type="match status" value="1"/>
</dbReference>
<dbReference type="InterPro" id="IPR011622">
    <property type="entry name" value="7TMR_DISM_rcpt_extracell_dom2"/>
</dbReference>
<dbReference type="GO" id="GO:0004721">
    <property type="term" value="F:phosphoprotein phosphatase activity"/>
    <property type="evidence" value="ECO:0007669"/>
    <property type="project" value="TreeGrafter"/>
</dbReference>
<dbReference type="InterPro" id="IPR005467">
    <property type="entry name" value="His_kinase_dom"/>
</dbReference>
<feature type="transmembrane region" description="Helical" evidence="10">
    <location>
        <begin position="259"/>
        <end position="278"/>
    </location>
</feature>
<reference evidence="12 13" key="1">
    <citation type="journal article" date="2010" name="Stand. Genomic Sci.">
        <title>Complete genome sequence of Arcobacter nitrofigilis type strain (CI).</title>
        <authorList>
            <person name="Pati A."/>
            <person name="Gronow S."/>
            <person name="Lapidus A."/>
            <person name="Copeland A."/>
            <person name="Glavina Del Rio T."/>
            <person name="Nolan M."/>
            <person name="Lucas S."/>
            <person name="Tice H."/>
            <person name="Cheng J.F."/>
            <person name="Han C."/>
            <person name="Chertkov O."/>
            <person name="Bruce D."/>
            <person name="Tapia R."/>
            <person name="Goodwin L."/>
            <person name="Pitluck S."/>
            <person name="Liolios K."/>
            <person name="Ivanova N."/>
            <person name="Mavromatis K."/>
            <person name="Chen A."/>
            <person name="Palaniappan K."/>
            <person name="Land M."/>
            <person name="Hauser L."/>
            <person name="Chang Y.J."/>
            <person name="Jeffries C.D."/>
            <person name="Detter J.C."/>
            <person name="Rohde M."/>
            <person name="Goker M."/>
            <person name="Bristow J."/>
            <person name="Eisen J.A."/>
            <person name="Markowitz V."/>
            <person name="Hugenholtz P."/>
            <person name="Klenk H.P."/>
            <person name="Kyrpides N.C."/>
        </authorList>
    </citation>
    <scope>NUCLEOTIDE SEQUENCE [LARGE SCALE GENOMIC DNA]</scope>
    <source>
        <strain evidence="13">ATCC 33309 / DSM 7299 / CCUG 15893 / LMG 7604 / NCTC 12251 / CI</strain>
    </source>
</reference>
<keyword evidence="6 10" id="KW-0812">Transmembrane</keyword>
<comment type="catalytic activity">
    <reaction evidence="1">
        <text>ATP + protein L-histidine = ADP + protein N-phospho-L-histidine.</text>
        <dbReference type="EC" id="2.7.13.3"/>
    </reaction>
</comment>
<dbReference type="PANTHER" id="PTHR45453">
    <property type="entry name" value="PHOSPHATE REGULON SENSOR PROTEIN PHOR"/>
    <property type="match status" value="1"/>
</dbReference>
<dbReference type="KEGG" id="ant:Arnit_3114"/>
<feature type="transmembrane region" description="Helical" evidence="10">
    <location>
        <begin position="318"/>
        <end position="341"/>
    </location>
</feature>
<dbReference type="eggNOG" id="COG0642">
    <property type="taxonomic scope" value="Bacteria"/>
</dbReference>
<feature type="transmembrane region" description="Helical" evidence="10">
    <location>
        <begin position="195"/>
        <end position="215"/>
    </location>
</feature>
<evidence type="ECO:0000313" key="12">
    <source>
        <dbReference type="EMBL" id="ADG94760.1"/>
    </source>
</evidence>
<accession>D5V7Z0</accession>
<dbReference type="SUPFAM" id="SSF55874">
    <property type="entry name" value="ATPase domain of HSP90 chaperone/DNA topoisomerase II/histidine kinase"/>
    <property type="match status" value="1"/>
</dbReference>
<evidence type="ECO:0000256" key="6">
    <source>
        <dbReference type="ARBA" id="ARBA00022692"/>
    </source>
</evidence>
<dbReference type="STRING" id="572480.Arnit_3114"/>
<keyword evidence="13" id="KW-1185">Reference proteome</keyword>
<evidence type="ECO:0000259" key="11">
    <source>
        <dbReference type="PROSITE" id="PS50109"/>
    </source>
</evidence>
<keyword evidence="4" id="KW-1003">Cell membrane</keyword>
<sequence length="609" mass="71887" precursor="true">MKFFILLIIFISSLFAKGVLVDEKYFIDKNKSLDIKEIIKKDKVFSPIKKYSLGATKDVVWIKLDFYNNTKSIFKKRIYNRTAGIDLIDVYILKNNQIEKRYKLGDFRVHNIRDNHFRVPYFDLTLQVNEKAQVYIKQKTYSPMDIKWHIQSVEDFNSYYHEQSLIYFYCFGFFSVTTILSLILFFLLKNKSYVLYAFFTIFSIIYQFTISGFFYQFGIPIYLNTIFGFSGSALAMVFLGLFPLYFFKIKKDEFKMSKIIIKVLVALLGFIAFIQIFYPLYNDILFTTKFTGLFVFLIMLTLLIFSIRLLILKKEGSIFYFFSNGIFFIFISVFILVFFGYLKFESLFYYFFAIGTIGQDLFLGFALIHSTYRLRREHEKNTELLNEYSKLSLLGQTMVNISHQWKTPINSIYNSVNHIEIAQEFRDPTLNMIIKDNLKNIKQSTNYLKETALSQLNFYKDENNIEEIKIKDEISDVIKLIDSEFSKKFIDIRFKCDDNLKVKIEKNYFLNIIMILFENSFKIFEQRKIKKPLIYLLVEKTKNKTIILFEDNAGGVSDFIIKRIFQKDFSESSSTGIGLYLAKEIVSQKLNGQITAENKNEGLSFKIVI</sequence>
<dbReference type="InterPro" id="IPR003594">
    <property type="entry name" value="HATPase_dom"/>
</dbReference>
<dbReference type="Pfam" id="PF07696">
    <property type="entry name" value="7TMR-DISMED2"/>
    <property type="match status" value="1"/>
</dbReference>
<keyword evidence="7 12" id="KW-0418">Kinase</keyword>
<evidence type="ECO:0000256" key="10">
    <source>
        <dbReference type="SAM" id="Phobius"/>
    </source>
</evidence>
<gene>
    <name evidence="12" type="ordered locus">Arnit_3114</name>
</gene>
<evidence type="ECO:0000256" key="1">
    <source>
        <dbReference type="ARBA" id="ARBA00000085"/>
    </source>
</evidence>
<feature type="transmembrane region" description="Helical" evidence="10">
    <location>
        <begin position="166"/>
        <end position="188"/>
    </location>
</feature>
<evidence type="ECO:0000256" key="5">
    <source>
        <dbReference type="ARBA" id="ARBA00022679"/>
    </source>
</evidence>
<dbReference type="Pfam" id="PF02518">
    <property type="entry name" value="HATPase_c"/>
    <property type="match status" value="1"/>
</dbReference>
<feature type="transmembrane region" description="Helical" evidence="10">
    <location>
        <begin position="290"/>
        <end position="311"/>
    </location>
</feature>
<dbReference type="Gene3D" id="3.30.565.10">
    <property type="entry name" value="Histidine kinase-like ATPase, C-terminal domain"/>
    <property type="match status" value="1"/>
</dbReference>
<name>D5V7Z0_ARCNC</name>